<feature type="compositionally biased region" description="Polar residues" evidence="8">
    <location>
        <begin position="23"/>
        <end position="33"/>
    </location>
</feature>
<feature type="compositionally biased region" description="Pro residues" evidence="8">
    <location>
        <begin position="144"/>
        <end position="157"/>
    </location>
</feature>
<dbReference type="AlphaFoldDB" id="X0PFG9"/>
<keyword evidence="2" id="KW-0227">DNA damage</keyword>
<keyword evidence="7" id="KW-0234">DNA repair</keyword>
<evidence type="ECO:0000256" key="7">
    <source>
        <dbReference type="ARBA" id="ARBA00023204"/>
    </source>
</evidence>
<keyword evidence="4 10" id="KW-0347">Helicase</keyword>
<feature type="domain" description="PD-(D/E)XK endonuclease-like" evidence="9">
    <location>
        <begin position="37"/>
        <end position="138"/>
    </location>
</feature>
<keyword evidence="5" id="KW-0067">ATP-binding</keyword>
<sequence length="157" mass="18027">MAAHQIGIRQLVEFLRRTGDLSPLTTSDNTAQEGSRIHRKLQKSRSDSYQAEVSLKTTFRYLDEDYVVEGRADGIDYRDDQVMIEEIKTSDLDFQTVPDATIQLYWAQAQVYAYILMQQDHLNELELQLTYVQTPDEKSQPVPGRTPLPKPPASLMH</sequence>
<keyword evidence="1" id="KW-0547">Nucleotide-binding</keyword>
<evidence type="ECO:0000256" key="2">
    <source>
        <dbReference type="ARBA" id="ARBA00022763"/>
    </source>
</evidence>
<evidence type="ECO:0000259" key="9">
    <source>
        <dbReference type="Pfam" id="PF12705"/>
    </source>
</evidence>
<dbReference type="Proteomes" id="UP000019488">
    <property type="component" value="Unassembled WGS sequence"/>
</dbReference>
<name>X0PFG9_9LACO</name>
<evidence type="ECO:0000256" key="4">
    <source>
        <dbReference type="ARBA" id="ARBA00022806"/>
    </source>
</evidence>
<dbReference type="GO" id="GO:0006281">
    <property type="term" value="P:DNA repair"/>
    <property type="evidence" value="ECO:0007669"/>
    <property type="project" value="UniProtKB-KW"/>
</dbReference>
<dbReference type="EMBL" id="BAKI01000003">
    <property type="protein sequence ID" value="GAF35622.1"/>
    <property type="molecule type" value="Genomic_DNA"/>
</dbReference>
<keyword evidence="6" id="KW-0238">DNA-binding</keyword>
<accession>X0PFG9</accession>
<dbReference type="InterPro" id="IPR011604">
    <property type="entry name" value="PDDEXK-like_dom_sf"/>
</dbReference>
<evidence type="ECO:0000313" key="10">
    <source>
        <dbReference type="EMBL" id="GAF35622.1"/>
    </source>
</evidence>
<dbReference type="InterPro" id="IPR038726">
    <property type="entry name" value="PDDEXK_AddAB-type"/>
</dbReference>
<organism evidence="10 11">
    <name type="scientific">Lentilactobacillus farraginis DSM 18382 = JCM 14108</name>
    <dbReference type="NCBI Taxonomy" id="1423743"/>
    <lineage>
        <taxon>Bacteria</taxon>
        <taxon>Bacillati</taxon>
        <taxon>Bacillota</taxon>
        <taxon>Bacilli</taxon>
        <taxon>Lactobacillales</taxon>
        <taxon>Lactobacillaceae</taxon>
        <taxon>Lentilactobacillus</taxon>
    </lineage>
</organism>
<reference evidence="10" key="1">
    <citation type="journal article" date="2014" name="Genome Announc.">
        <title>Draft Genome Sequences of Two Lactobacillus Strains, L. farraginis JCM 14108T and L. composti JCM 14202T, Isolated from Compost of Distilled Shochu Residue.</title>
        <authorList>
            <person name="Yuki M."/>
            <person name="Oshima K."/>
            <person name="Suda W."/>
            <person name="Kitahara M."/>
            <person name="Kitamura K."/>
            <person name="Iida T."/>
            <person name="Hattori M."/>
            <person name="Ohkuma M."/>
        </authorList>
    </citation>
    <scope>NUCLEOTIDE SEQUENCE [LARGE SCALE GENOMIC DNA]</scope>
    <source>
        <strain evidence="10">JCM 14108</strain>
    </source>
</reference>
<evidence type="ECO:0000313" key="11">
    <source>
        <dbReference type="Proteomes" id="UP000019488"/>
    </source>
</evidence>
<dbReference type="GO" id="GO:0004386">
    <property type="term" value="F:helicase activity"/>
    <property type="evidence" value="ECO:0007669"/>
    <property type="project" value="UniProtKB-KW"/>
</dbReference>
<evidence type="ECO:0000256" key="1">
    <source>
        <dbReference type="ARBA" id="ARBA00022741"/>
    </source>
</evidence>
<dbReference type="GO" id="GO:0005524">
    <property type="term" value="F:ATP binding"/>
    <property type="evidence" value="ECO:0007669"/>
    <property type="project" value="UniProtKB-KW"/>
</dbReference>
<evidence type="ECO:0000256" key="6">
    <source>
        <dbReference type="ARBA" id="ARBA00023125"/>
    </source>
</evidence>
<keyword evidence="3" id="KW-0378">Hydrolase</keyword>
<feature type="region of interest" description="Disordered" evidence="8">
    <location>
        <begin position="134"/>
        <end position="157"/>
    </location>
</feature>
<comment type="caution">
    <text evidence="10">The sequence shown here is derived from an EMBL/GenBank/DDBJ whole genome shotgun (WGS) entry which is preliminary data.</text>
</comment>
<dbReference type="GO" id="GO:0003677">
    <property type="term" value="F:DNA binding"/>
    <property type="evidence" value="ECO:0007669"/>
    <property type="project" value="UniProtKB-KW"/>
</dbReference>
<feature type="region of interest" description="Disordered" evidence="8">
    <location>
        <begin position="23"/>
        <end position="43"/>
    </location>
</feature>
<dbReference type="Pfam" id="PF12705">
    <property type="entry name" value="PDDEXK_1"/>
    <property type="match status" value="1"/>
</dbReference>
<dbReference type="GO" id="GO:0016787">
    <property type="term" value="F:hydrolase activity"/>
    <property type="evidence" value="ECO:0007669"/>
    <property type="project" value="UniProtKB-KW"/>
</dbReference>
<proteinExistence type="predicted"/>
<gene>
    <name evidence="10" type="ORF">JCM14108_517</name>
</gene>
<dbReference type="Gene3D" id="3.90.320.10">
    <property type="match status" value="1"/>
</dbReference>
<evidence type="ECO:0000256" key="8">
    <source>
        <dbReference type="SAM" id="MobiDB-lite"/>
    </source>
</evidence>
<evidence type="ECO:0000256" key="5">
    <source>
        <dbReference type="ARBA" id="ARBA00022840"/>
    </source>
</evidence>
<protein>
    <submittedName>
        <fullName evidence="10">DinG family ATP-dependent helicase</fullName>
    </submittedName>
</protein>
<evidence type="ECO:0000256" key="3">
    <source>
        <dbReference type="ARBA" id="ARBA00022801"/>
    </source>
</evidence>